<organism evidence="2 3">
    <name type="scientific">Kribbibacterium absianum</name>
    <dbReference type="NCBI Taxonomy" id="3044210"/>
    <lineage>
        <taxon>Bacteria</taxon>
        <taxon>Bacillati</taxon>
        <taxon>Actinomycetota</taxon>
        <taxon>Coriobacteriia</taxon>
        <taxon>Coriobacteriales</taxon>
        <taxon>Kribbibacteriaceae</taxon>
        <taxon>Kribbibacterium</taxon>
    </lineage>
</organism>
<gene>
    <name evidence="2" type="ORF">QJ043_02615</name>
</gene>
<keyword evidence="2" id="KW-0808">Transferase</keyword>
<dbReference type="Gene3D" id="3.30.565.10">
    <property type="entry name" value="Histidine kinase-like ATPase, C-terminal domain"/>
    <property type="match status" value="1"/>
</dbReference>
<evidence type="ECO:0000313" key="3">
    <source>
        <dbReference type="Proteomes" id="UP001431693"/>
    </source>
</evidence>
<dbReference type="EMBL" id="JASJEX010000001">
    <property type="protein sequence ID" value="MDJ1128976.1"/>
    <property type="molecule type" value="Genomic_DNA"/>
</dbReference>
<evidence type="ECO:0000259" key="1">
    <source>
        <dbReference type="Pfam" id="PF02518"/>
    </source>
</evidence>
<comment type="caution">
    <text evidence="2">The sequence shown here is derived from an EMBL/GenBank/DDBJ whole genome shotgun (WGS) entry which is preliminary data.</text>
</comment>
<dbReference type="InterPro" id="IPR036890">
    <property type="entry name" value="HATPase_C_sf"/>
</dbReference>
<sequence length="364" mass="39736">MGEQAGVTRDLAGFVSEVVGSQAIRVEESFGDGFVRLMVDEAERRQARHDIRCVEDAVVELLRNARDAGASSVYVASWRSGDIRTVVVVDDGEGIPLSMQGRVFDARVTSKLDSMRMDRWGVHGRGMALFSIKENAESARVMASAPGQGSSIGVTFDCSVLPERTEQSAWPSVGRDEDGRPAIVRGPHNIVRACCEFALDERGSVDVFIGSPAEMLATMIARARDASDESALLFVDDPGTLPVVERPLWAADARSLARVGDGLGLPVSERTAHRVLAGAVRPVRPVLARLSHRKSQHPGAPDLLRDRRGLKVAPQDLEEFSRALERDFAFLEDRYYVSLCEPPRITVTGDQVRVVFELDKGDEG</sequence>
<dbReference type="Pfam" id="PF02518">
    <property type="entry name" value="HATPase_c"/>
    <property type="match status" value="1"/>
</dbReference>
<keyword evidence="3" id="KW-1185">Reference proteome</keyword>
<name>A0ABT6ZIU8_9ACTN</name>
<reference evidence="2" key="1">
    <citation type="submission" date="2023-05" db="EMBL/GenBank/DDBJ databases">
        <title>[olsenella] sp. nov., isolated from a pig farm feces dump.</title>
        <authorList>
            <person name="Chang Y.-H."/>
        </authorList>
    </citation>
    <scope>NUCLEOTIDE SEQUENCE</scope>
    <source>
        <strain evidence="2">YH-ols2217</strain>
    </source>
</reference>
<dbReference type="Proteomes" id="UP001431693">
    <property type="component" value="Unassembled WGS sequence"/>
</dbReference>
<evidence type="ECO:0000313" key="2">
    <source>
        <dbReference type="EMBL" id="MDJ1128976.1"/>
    </source>
</evidence>
<dbReference type="InterPro" id="IPR003594">
    <property type="entry name" value="HATPase_dom"/>
</dbReference>
<dbReference type="CDD" id="cd00075">
    <property type="entry name" value="HATPase"/>
    <property type="match status" value="1"/>
</dbReference>
<dbReference type="GO" id="GO:0016301">
    <property type="term" value="F:kinase activity"/>
    <property type="evidence" value="ECO:0007669"/>
    <property type="project" value="UniProtKB-KW"/>
</dbReference>
<protein>
    <submittedName>
        <fullName evidence="2">Sensor histidine kinase</fullName>
    </submittedName>
</protein>
<dbReference type="SUPFAM" id="SSF55874">
    <property type="entry name" value="ATPase domain of HSP90 chaperone/DNA topoisomerase II/histidine kinase"/>
    <property type="match status" value="1"/>
</dbReference>
<feature type="domain" description="Histidine kinase/HSP90-like ATPase" evidence="1">
    <location>
        <begin position="54"/>
        <end position="157"/>
    </location>
</feature>
<accession>A0ABT6ZIU8</accession>
<keyword evidence="2" id="KW-0418">Kinase</keyword>
<proteinExistence type="predicted"/>
<dbReference type="RefSeq" id="WP_283712612.1">
    <property type="nucleotide sequence ID" value="NZ_JASJEW010000001.1"/>
</dbReference>